<evidence type="ECO:0000259" key="1">
    <source>
        <dbReference type="Pfam" id="PF14322"/>
    </source>
</evidence>
<dbReference type="Proteomes" id="UP001196765">
    <property type="component" value="Unassembled WGS sequence"/>
</dbReference>
<dbReference type="Pfam" id="PF14322">
    <property type="entry name" value="SusD-like_3"/>
    <property type="match status" value="1"/>
</dbReference>
<gene>
    <name evidence="2" type="ORF">KSW82_04480</name>
</gene>
<comment type="caution">
    <text evidence="2">The sequence shown here is derived from an EMBL/GenBank/DDBJ whole genome shotgun (WGS) entry which is preliminary data.</text>
</comment>
<proteinExistence type="predicted"/>
<dbReference type="RefSeq" id="WP_217744073.1">
    <property type="nucleotide sequence ID" value="NZ_JAHOEI010000009.1"/>
</dbReference>
<dbReference type="EMBL" id="JAHOEI010000009">
    <property type="protein sequence ID" value="MBV3386996.1"/>
    <property type="molecule type" value="Genomic_DNA"/>
</dbReference>
<accession>A0AAW4N171</accession>
<organism evidence="2 3">
    <name type="scientific">Segatella copri</name>
    <dbReference type="NCBI Taxonomy" id="165179"/>
    <lineage>
        <taxon>Bacteria</taxon>
        <taxon>Pseudomonadati</taxon>
        <taxon>Bacteroidota</taxon>
        <taxon>Bacteroidia</taxon>
        <taxon>Bacteroidales</taxon>
        <taxon>Prevotellaceae</taxon>
        <taxon>Segatella</taxon>
    </lineage>
</organism>
<feature type="domain" description="SusD-like N-terminal" evidence="1">
    <location>
        <begin position="23"/>
        <end position="227"/>
    </location>
</feature>
<dbReference type="InterPro" id="IPR033985">
    <property type="entry name" value="SusD-like_N"/>
</dbReference>
<evidence type="ECO:0000313" key="3">
    <source>
        <dbReference type="Proteomes" id="UP001196765"/>
    </source>
</evidence>
<evidence type="ECO:0000313" key="2">
    <source>
        <dbReference type="EMBL" id="MBV3386996.1"/>
    </source>
</evidence>
<reference evidence="2" key="1">
    <citation type="submission" date="2021-06" db="EMBL/GenBank/DDBJ databases">
        <title>Collection of gut derived symbiotic bacterial strains cultured from healthy donors.</title>
        <authorList>
            <person name="Lin H."/>
            <person name="Littmann E."/>
            <person name="Pamer E.G."/>
        </authorList>
    </citation>
    <scope>NUCLEOTIDE SEQUENCE</scope>
    <source>
        <strain evidence="2">MSK.21.74</strain>
    </source>
</reference>
<protein>
    <submittedName>
        <fullName evidence="2">RagB/SusD family nutrient uptake outer membrane protein</fullName>
    </submittedName>
</protein>
<name>A0AAW4N171_9BACT</name>
<sequence>MKVSFKYYILAASIVLGMTSCDDYLDKMPDNRTELDETSKIQDMLVSCYPTTHYAAIAEFESDNTDHMDVLGYTSYKKIQDEASEWKDITYEDDDSPFKLWNDCYHSIASANMVLEAIEKQGNPAELQAAKGEALVARAFNHFILVNIFSKAYSPKTSSTDLGIPYVTKVETTVAPHYERGTVADVYKHIEEDLLAGIPLLNEASYSVPAYHFTKKAAEALAARFYLFYVQDDKSNYDKVIKYAQDVLTSNPLSMLREWKEIGSLSPNNSVRANAFVDADRKSNLLLCSTNSLWVRYYGPYGIGYKYCHNTTIAATETNKATTLWGSYSRLNYKIYQYTSMPKVIMDKFGEFFEITDAVNDVGVPHEMFPALTSDEVMLNMIEAYIMKKDYDKALTNFNIWMHNFTSYTKNVTMDDINRVYGEYQEDELTGESTGMKYYTPTEPTPKKELHPDFTVEKGDQENFLQCLLHCRRIMTLHEGLRWFDIKRYGMTIYRRTIDGSGDITVTDTMNVDDPRRAIQLPASVIKAGLEANPRK</sequence>
<dbReference type="AlphaFoldDB" id="A0AAW4N171"/>
<dbReference type="PROSITE" id="PS51257">
    <property type="entry name" value="PROKAR_LIPOPROTEIN"/>
    <property type="match status" value="1"/>
</dbReference>